<feature type="domain" description="EamA" evidence="6">
    <location>
        <begin position="8"/>
        <end position="139"/>
    </location>
</feature>
<feature type="transmembrane region" description="Helical" evidence="5">
    <location>
        <begin position="184"/>
        <end position="205"/>
    </location>
</feature>
<keyword evidence="2 5" id="KW-0812">Transmembrane</keyword>
<evidence type="ECO:0000256" key="5">
    <source>
        <dbReference type="SAM" id="Phobius"/>
    </source>
</evidence>
<keyword evidence="3 5" id="KW-1133">Transmembrane helix</keyword>
<evidence type="ECO:0000259" key="6">
    <source>
        <dbReference type="Pfam" id="PF00892"/>
    </source>
</evidence>
<dbReference type="RefSeq" id="WP_243550671.1">
    <property type="nucleotide sequence ID" value="NZ_CP094532.1"/>
</dbReference>
<accession>A0ABY4BRK4</accession>
<sequence length="301" mass="33455">MTKDLKLLFAILTVAIVWGTTFLGIRIAVETIPPWFVAGIRQLIAATLLMVILLFSKELKWIGWKNLRIQILFSILMLIVANGMTTVAEKHITSSLASLISAASPILVFLGSIFIGLERFTFRSLLGIFLGFGGILLIFKDGLHDLANPDYLWGIVAIFIGILGWSLGSIFTKKLNLQEQNISLNLFYQFVFAAVVQIVFGFLFSKEIVPETWSVKSFGAIVYLGIFGSVAAYFAFHYSLKKVSPTQISLLSYVNTIIAIFLGWLILNEKISATFLSATVMIILGVFITNYKKGMFGKKRS</sequence>
<dbReference type="InterPro" id="IPR037185">
    <property type="entry name" value="EmrE-like"/>
</dbReference>
<dbReference type="Proteomes" id="UP000831460">
    <property type="component" value="Chromosome"/>
</dbReference>
<feature type="transmembrane region" description="Helical" evidence="5">
    <location>
        <begin position="151"/>
        <end position="172"/>
    </location>
</feature>
<comment type="subcellular location">
    <subcellularLocation>
        <location evidence="1">Membrane</location>
        <topology evidence="1">Multi-pass membrane protein</topology>
    </subcellularLocation>
</comment>
<feature type="transmembrane region" description="Helical" evidence="5">
    <location>
        <begin position="67"/>
        <end position="84"/>
    </location>
</feature>
<feature type="transmembrane region" description="Helical" evidence="5">
    <location>
        <begin position="7"/>
        <end position="29"/>
    </location>
</feature>
<evidence type="ECO:0000256" key="2">
    <source>
        <dbReference type="ARBA" id="ARBA00022692"/>
    </source>
</evidence>
<evidence type="ECO:0000256" key="3">
    <source>
        <dbReference type="ARBA" id="ARBA00022989"/>
    </source>
</evidence>
<evidence type="ECO:0000256" key="4">
    <source>
        <dbReference type="ARBA" id="ARBA00023136"/>
    </source>
</evidence>
<feature type="domain" description="EamA" evidence="6">
    <location>
        <begin position="152"/>
        <end position="290"/>
    </location>
</feature>
<dbReference type="EMBL" id="CP094532">
    <property type="protein sequence ID" value="UOE41760.1"/>
    <property type="molecule type" value="Genomic_DNA"/>
</dbReference>
<dbReference type="PANTHER" id="PTHR32322:SF14">
    <property type="entry name" value="PROTEIN PAGO"/>
    <property type="match status" value="1"/>
</dbReference>
<feature type="transmembrane region" description="Helical" evidence="5">
    <location>
        <begin position="96"/>
        <end position="115"/>
    </location>
</feature>
<dbReference type="InterPro" id="IPR000620">
    <property type="entry name" value="EamA_dom"/>
</dbReference>
<evidence type="ECO:0000256" key="1">
    <source>
        <dbReference type="ARBA" id="ARBA00004141"/>
    </source>
</evidence>
<organism evidence="7 8">
    <name type="scientific">Chryseobacterium suipulveris</name>
    <dbReference type="NCBI Taxonomy" id="2929800"/>
    <lineage>
        <taxon>Bacteria</taxon>
        <taxon>Pseudomonadati</taxon>
        <taxon>Bacteroidota</taxon>
        <taxon>Flavobacteriia</taxon>
        <taxon>Flavobacteriales</taxon>
        <taxon>Weeksellaceae</taxon>
        <taxon>Chryseobacterium group</taxon>
        <taxon>Chryseobacterium</taxon>
    </lineage>
</organism>
<proteinExistence type="predicted"/>
<feature type="transmembrane region" description="Helical" evidence="5">
    <location>
        <begin position="273"/>
        <end position="291"/>
    </location>
</feature>
<gene>
    <name evidence="7" type="ORF">MTP09_03740</name>
</gene>
<evidence type="ECO:0000313" key="7">
    <source>
        <dbReference type="EMBL" id="UOE41760.1"/>
    </source>
</evidence>
<dbReference type="Pfam" id="PF00892">
    <property type="entry name" value="EamA"/>
    <property type="match status" value="2"/>
</dbReference>
<feature type="transmembrane region" description="Helical" evidence="5">
    <location>
        <begin position="35"/>
        <end position="55"/>
    </location>
</feature>
<name>A0ABY4BRK4_9FLAO</name>
<dbReference type="PANTHER" id="PTHR32322">
    <property type="entry name" value="INNER MEMBRANE TRANSPORTER"/>
    <property type="match status" value="1"/>
</dbReference>
<protein>
    <submittedName>
        <fullName evidence="7">EamA family transporter</fullName>
    </submittedName>
</protein>
<reference evidence="7 8" key="1">
    <citation type="submission" date="2022-03" db="EMBL/GenBank/DDBJ databases">
        <title>Chryseobacterium sp. isolated from particulate matters in swine house.</title>
        <authorList>
            <person name="Won M."/>
            <person name="Kim S.-J."/>
            <person name="Kwon S.-W."/>
        </authorList>
    </citation>
    <scope>NUCLEOTIDE SEQUENCE [LARGE SCALE GENOMIC DNA]</scope>
    <source>
        <strain evidence="7 8">SC2-2</strain>
    </source>
</reference>
<dbReference type="SUPFAM" id="SSF103481">
    <property type="entry name" value="Multidrug resistance efflux transporter EmrE"/>
    <property type="match status" value="2"/>
</dbReference>
<feature type="transmembrane region" description="Helical" evidence="5">
    <location>
        <begin position="248"/>
        <end position="267"/>
    </location>
</feature>
<evidence type="ECO:0000313" key="8">
    <source>
        <dbReference type="Proteomes" id="UP000831460"/>
    </source>
</evidence>
<feature type="transmembrane region" description="Helical" evidence="5">
    <location>
        <begin position="122"/>
        <end position="139"/>
    </location>
</feature>
<keyword evidence="4 5" id="KW-0472">Membrane</keyword>
<dbReference type="InterPro" id="IPR050638">
    <property type="entry name" value="AA-Vitamin_Transporters"/>
</dbReference>
<feature type="transmembrane region" description="Helical" evidence="5">
    <location>
        <begin position="217"/>
        <end position="236"/>
    </location>
</feature>
<keyword evidence="8" id="KW-1185">Reference proteome</keyword>